<gene>
    <name evidence="2" type="ORF">SARC_12273</name>
</gene>
<evidence type="ECO:0000313" key="3">
    <source>
        <dbReference type="Proteomes" id="UP000054560"/>
    </source>
</evidence>
<reference evidence="2 3" key="1">
    <citation type="submission" date="2011-02" db="EMBL/GenBank/DDBJ databases">
        <title>The Genome Sequence of Sphaeroforma arctica JP610.</title>
        <authorList>
            <consortium name="The Broad Institute Genome Sequencing Platform"/>
            <person name="Russ C."/>
            <person name="Cuomo C."/>
            <person name="Young S.K."/>
            <person name="Zeng Q."/>
            <person name="Gargeya S."/>
            <person name="Alvarado L."/>
            <person name="Berlin A."/>
            <person name="Chapman S.B."/>
            <person name="Chen Z."/>
            <person name="Freedman E."/>
            <person name="Gellesch M."/>
            <person name="Goldberg J."/>
            <person name="Griggs A."/>
            <person name="Gujja S."/>
            <person name="Heilman E."/>
            <person name="Heiman D."/>
            <person name="Howarth C."/>
            <person name="Mehta T."/>
            <person name="Neiman D."/>
            <person name="Pearson M."/>
            <person name="Roberts A."/>
            <person name="Saif S."/>
            <person name="Shea T."/>
            <person name="Shenoy N."/>
            <person name="Sisk P."/>
            <person name="Stolte C."/>
            <person name="Sykes S."/>
            <person name="White J."/>
            <person name="Yandava C."/>
            <person name="Burger G."/>
            <person name="Gray M.W."/>
            <person name="Holland P.W.H."/>
            <person name="King N."/>
            <person name="Lang F.B.F."/>
            <person name="Roger A.J."/>
            <person name="Ruiz-Trillo I."/>
            <person name="Haas B."/>
            <person name="Nusbaum C."/>
            <person name="Birren B."/>
        </authorList>
    </citation>
    <scope>NUCLEOTIDE SEQUENCE [LARGE SCALE GENOMIC DNA]</scope>
    <source>
        <strain evidence="2 3">JP610</strain>
    </source>
</reference>
<sequence length="192" mass="21373">MLPSQTYIDENGKKIHHSWRCTKIACEQQWAANTSARGRSRHLSYCPNLEMHQRLEYVYNSPHLNPPEAAQILYVGRKTAVAVNDDDEPVDPKDCTLPGLANLPMKEKDPKNPKRKTQTQSHIMMSNKAEIMNAAFPTCSGTLFMDGATVMMKLLTTAEVKSGDIVSPLPVGGINTKKHTLNGGKKIKEWNA</sequence>
<feature type="region of interest" description="Disordered" evidence="1">
    <location>
        <begin position="84"/>
        <end position="119"/>
    </location>
</feature>
<keyword evidence="3" id="KW-1185">Reference proteome</keyword>
<dbReference type="RefSeq" id="XP_014149098.1">
    <property type="nucleotide sequence ID" value="XM_014293623.1"/>
</dbReference>
<evidence type="ECO:0000313" key="2">
    <source>
        <dbReference type="EMBL" id="KNC75196.1"/>
    </source>
</evidence>
<protein>
    <submittedName>
        <fullName evidence="2">Uncharacterized protein</fullName>
    </submittedName>
</protein>
<dbReference type="Proteomes" id="UP000054560">
    <property type="component" value="Unassembled WGS sequence"/>
</dbReference>
<organism evidence="2 3">
    <name type="scientific">Sphaeroforma arctica JP610</name>
    <dbReference type="NCBI Taxonomy" id="667725"/>
    <lineage>
        <taxon>Eukaryota</taxon>
        <taxon>Ichthyosporea</taxon>
        <taxon>Ichthyophonida</taxon>
        <taxon>Sphaeroforma</taxon>
    </lineage>
</organism>
<evidence type="ECO:0000256" key="1">
    <source>
        <dbReference type="SAM" id="MobiDB-lite"/>
    </source>
</evidence>
<proteinExistence type="predicted"/>
<dbReference type="GeneID" id="25912777"/>
<dbReference type="AlphaFoldDB" id="A0A0L0FFF9"/>
<accession>A0A0L0FFF9</accession>
<dbReference type="EMBL" id="KQ243785">
    <property type="protein sequence ID" value="KNC75196.1"/>
    <property type="molecule type" value="Genomic_DNA"/>
</dbReference>
<name>A0A0L0FFF9_9EUKA</name>